<evidence type="ECO:0000313" key="3">
    <source>
        <dbReference type="EMBL" id="CAD8241223.1"/>
    </source>
</evidence>
<dbReference type="Pfam" id="PF05348">
    <property type="entry name" value="UMP1"/>
    <property type="match status" value="1"/>
</dbReference>
<proteinExistence type="inferred from homology"/>
<organism evidence="3">
    <name type="scientific">Prasinoderma coloniale</name>
    <dbReference type="NCBI Taxonomy" id="156133"/>
    <lineage>
        <taxon>Eukaryota</taxon>
        <taxon>Viridiplantae</taxon>
        <taxon>Prasinodermophyta</taxon>
        <taxon>Prasinodermophyceae</taxon>
        <taxon>Prasinodermales</taxon>
        <taxon>Prasinodermaceae</taxon>
        <taxon>Prasinoderma</taxon>
    </lineage>
</organism>
<dbReference type="EMBL" id="HBDZ01009150">
    <property type="protein sequence ID" value="CAD8241223.1"/>
    <property type="molecule type" value="Transcribed_RNA"/>
</dbReference>
<dbReference type="PANTHER" id="PTHR12828:SF3">
    <property type="entry name" value="PROTEASOME MATURATION PROTEIN"/>
    <property type="match status" value="1"/>
</dbReference>
<evidence type="ECO:0008006" key="4">
    <source>
        <dbReference type="Google" id="ProtNLM"/>
    </source>
</evidence>
<evidence type="ECO:0000256" key="1">
    <source>
        <dbReference type="ARBA" id="ARBA00023186"/>
    </source>
</evidence>
<dbReference type="PANTHER" id="PTHR12828">
    <property type="entry name" value="PROTEASOME MATURATION PROTEIN UMP1"/>
    <property type="match status" value="1"/>
</dbReference>
<keyword evidence="1" id="KW-0143">Chaperone</keyword>
<dbReference type="GO" id="GO:0005737">
    <property type="term" value="C:cytoplasm"/>
    <property type="evidence" value="ECO:0007669"/>
    <property type="project" value="TreeGrafter"/>
</dbReference>
<evidence type="ECO:0000256" key="2">
    <source>
        <dbReference type="ARBA" id="ARBA00043974"/>
    </source>
</evidence>
<comment type="similarity">
    <text evidence="2">Belongs to the POMP/UMP1 family.</text>
</comment>
<gene>
    <name evidence="3" type="ORF">PCOL08062_LOCUS7001</name>
</gene>
<dbReference type="AlphaFoldDB" id="A0A7R9Y3A0"/>
<dbReference type="InterPro" id="IPR008012">
    <property type="entry name" value="Ump1"/>
</dbReference>
<accession>A0A7R9Y3A0</accession>
<dbReference type="GO" id="GO:0043248">
    <property type="term" value="P:proteasome assembly"/>
    <property type="evidence" value="ECO:0007669"/>
    <property type="project" value="InterPro"/>
</dbReference>
<protein>
    <recommendedName>
        <fullName evidence="4">Proteasome maturation factor UMP1</fullName>
    </recommendedName>
</protein>
<name>A0A7R9Y3A0_9VIRI</name>
<reference evidence="3" key="1">
    <citation type="submission" date="2021-01" db="EMBL/GenBank/DDBJ databases">
        <authorList>
            <person name="Corre E."/>
            <person name="Pelletier E."/>
            <person name="Niang G."/>
            <person name="Scheremetjew M."/>
            <person name="Finn R."/>
            <person name="Kale V."/>
            <person name="Holt S."/>
            <person name="Cochrane G."/>
            <person name="Meng A."/>
            <person name="Brown T."/>
            <person name="Cohen L."/>
        </authorList>
    </citation>
    <scope>NUCLEOTIDE SEQUENCE</scope>
    <source>
        <strain evidence="3">CCMP1413</strain>
    </source>
</reference>
<sequence>MASTNVGGSLPVLSAPVDTLRQGPGANLKHAGVDTHPVQAAERRSAEMAQREDAVAKTALYGTALGAKAGLDKQILGRVQRLPGGATPSAMLGLQALNGELDELPMGDFFGGDFAVSERAPQHTVHEQMEMQLGMTRKGGLPL</sequence>
<dbReference type="GO" id="GO:0005634">
    <property type="term" value="C:nucleus"/>
    <property type="evidence" value="ECO:0007669"/>
    <property type="project" value="TreeGrafter"/>
</dbReference>